<reference evidence="1 2" key="1">
    <citation type="submission" date="2016-07" db="EMBL/GenBank/DDBJ databases">
        <title>Draft genome of the white-rot fungus Obba rivulosa 3A-2.</title>
        <authorList>
            <consortium name="DOE Joint Genome Institute"/>
            <person name="Miettinen O."/>
            <person name="Riley R."/>
            <person name="Acob R."/>
            <person name="Barry K."/>
            <person name="Cullen D."/>
            <person name="De Vries R."/>
            <person name="Hainaut M."/>
            <person name="Hatakka A."/>
            <person name="Henrissat B."/>
            <person name="Hilden K."/>
            <person name="Kuo R."/>
            <person name="Labutti K."/>
            <person name="Lipzen A."/>
            <person name="Makela M.R."/>
            <person name="Sandor L."/>
            <person name="Spatafora J.W."/>
            <person name="Grigoriev I.V."/>
            <person name="Hibbett D.S."/>
        </authorList>
    </citation>
    <scope>NUCLEOTIDE SEQUENCE [LARGE SCALE GENOMIC DNA]</scope>
    <source>
        <strain evidence="1 2">3A-2</strain>
    </source>
</reference>
<proteinExistence type="predicted"/>
<dbReference type="EMBL" id="KV722796">
    <property type="protein sequence ID" value="OCH83837.1"/>
    <property type="molecule type" value="Genomic_DNA"/>
</dbReference>
<organism evidence="1 2">
    <name type="scientific">Obba rivulosa</name>
    <dbReference type="NCBI Taxonomy" id="1052685"/>
    <lineage>
        <taxon>Eukaryota</taxon>
        <taxon>Fungi</taxon>
        <taxon>Dikarya</taxon>
        <taxon>Basidiomycota</taxon>
        <taxon>Agaricomycotina</taxon>
        <taxon>Agaricomycetes</taxon>
        <taxon>Polyporales</taxon>
        <taxon>Gelatoporiaceae</taxon>
        <taxon>Obba</taxon>
    </lineage>
</organism>
<evidence type="ECO:0000313" key="1">
    <source>
        <dbReference type="EMBL" id="OCH83837.1"/>
    </source>
</evidence>
<dbReference type="AlphaFoldDB" id="A0A8E2AKW5"/>
<keyword evidence="2" id="KW-1185">Reference proteome</keyword>
<accession>A0A8E2AKW5</accession>
<gene>
    <name evidence="1" type="ORF">OBBRIDRAFT_482989</name>
</gene>
<sequence length="223" mass="25099">MHAPQCALYAERALASRLVRPDQSTLSSHRRPVRRVRTEFKIIIIVSSVASRLPASHTLAACPRSQCSPASLNRALSCALYVRAHHALSPHVLPRPLSTRPPWCFPPSWFSHRESASRLSLGALPDFINAIPPRARRCSSSYALRDRFLTGPSCFPTDESKSNFPSSLGHDANRHLLQDPFTPDMYSLVHLRDAWMPVMATVSAQSHHIPIQWMSPRRFPRRA</sequence>
<protein>
    <submittedName>
        <fullName evidence="1">Uncharacterized protein</fullName>
    </submittedName>
</protein>
<evidence type="ECO:0000313" key="2">
    <source>
        <dbReference type="Proteomes" id="UP000250043"/>
    </source>
</evidence>
<name>A0A8E2AKW5_9APHY</name>
<dbReference type="Proteomes" id="UP000250043">
    <property type="component" value="Unassembled WGS sequence"/>
</dbReference>